<evidence type="ECO:0000256" key="4">
    <source>
        <dbReference type="HAMAP-Rule" id="MF_00376"/>
    </source>
</evidence>
<keyword evidence="4" id="KW-0963">Cytoplasm</keyword>
<evidence type="ECO:0000256" key="1">
    <source>
        <dbReference type="ARBA" id="ARBA00022741"/>
    </source>
</evidence>
<evidence type="ECO:0000313" key="6">
    <source>
        <dbReference type="EMBL" id="MBV7255752.1"/>
    </source>
</evidence>
<comment type="similarity">
    <text evidence="4">Belongs to the CoaE family.</text>
</comment>
<comment type="pathway">
    <text evidence="4">Cofactor biosynthesis; coenzyme A biosynthesis; CoA from (R)-pantothenate: step 5/5.</text>
</comment>
<keyword evidence="4 6" id="KW-0418">Kinase</keyword>
<dbReference type="EMBL" id="JAGSPA010000001">
    <property type="protein sequence ID" value="MBV7255752.1"/>
    <property type="molecule type" value="Genomic_DNA"/>
</dbReference>
<dbReference type="NCBIfam" id="TIGR00152">
    <property type="entry name" value="dephospho-CoA kinase"/>
    <property type="match status" value="1"/>
</dbReference>
<keyword evidence="7" id="KW-1185">Reference proteome</keyword>
<proteinExistence type="inferred from homology"/>
<evidence type="ECO:0000256" key="5">
    <source>
        <dbReference type="NCBIfam" id="TIGR00152"/>
    </source>
</evidence>
<dbReference type="Pfam" id="PF01121">
    <property type="entry name" value="CoaE"/>
    <property type="match status" value="1"/>
</dbReference>
<comment type="caution">
    <text evidence="6">The sequence shown here is derived from an EMBL/GenBank/DDBJ whole genome shotgun (WGS) entry which is preliminary data.</text>
</comment>
<evidence type="ECO:0000313" key="7">
    <source>
        <dbReference type="Proteomes" id="UP000722336"/>
    </source>
</evidence>
<keyword evidence="3 4" id="KW-0173">Coenzyme A biosynthesis</keyword>
<dbReference type="HAMAP" id="MF_00376">
    <property type="entry name" value="Dephospho_CoA_kinase"/>
    <property type="match status" value="1"/>
</dbReference>
<dbReference type="CDD" id="cd02022">
    <property type="entry name" value="DPCK"/>
    <property type="match status" value="1"/>
</dbReference>
<evidence type="ECO:0000256" key="2">
    <source>
        <dbReference type="ARBA" id="ARBA00022840"/>
    </source>
</evidence>
<dbReference type="RefSeq" id="WP_218444114.1">
    <property type="nucleotide sequence ID" value="NZ_JAGSPA010000001.1"/>
</dbReference>
<keyword evidence="4 6" id="KW-0808">Transferase</keyword>
<comment type="function">
    <text evidence="4">Catalyzes the phosphorylation of the 3'-hydroxyl group of dephosphocoenzyme A to form coenzyme A.</text>
</comment>
<comment type="catalytic activity">
    <reaction evidence="4">
        <text>3'-dephospho-CoA + ATP = ADP + CoA + H(+)</text>
        <dbReference type="Rhea" id="RHEA:18245"/>
        <dbReference type="ChEBI" id="CHEBI:15378"/>
        <dbReference type="ChEBI" id="CHEBI:30616"/>
        <dbReference type="ChEBI" id="CHEBI:57287"/>
        <dbReference type="ChEBI" id="CHEBI:57328"/>
        <dbReference type="ChEBI" id="CHEBI:456216"/>
        <dbReference type="EC" id="2.7.1.24"/>
    </reaction>
</comment>
<reference evidence="6 7" key="1">
    <citation type="submission" date="2021-04" db="EMBL/GenBank/DDBJ databases">
        <authorList>
            <person name="Pira H."/>
            <person name="Risdian C."/>
            <person name="Wink J."/>
        </authorList>
    </citation>
    <scope>NUCLEOTIDE SEQUENCE [LARGE SCALE GENOMIC DNA]</scope>
    <source>
        <strain evidence="6 7">WHA3</strain>
    </source>
</reference>
<evidence type="ECO:0000256" key="3">
    <source>
        <dbReference type="ARBA" id="ARBA00022993"/>
    </source>
</evidence>
<dbReference type="PANTHER" id="PTHR10695">
    <property type="entry name" value="DEPHOSPHO-COA KINASE-RELATED"/>
    <property type="match status" value="1"/>
</dbReference>
<sequence length="215" mass="23339">MKVIGLTGSIGMGKSTVASMFAALRVPVFDADAEVHRLQGPGGRALAMIEAAFPGTTGPDGLDRQALGKAVFGRPADLKRLEAIMHPMVAAAQSAFLARARRGRTSFVILDIPLLFEGSGWKHVDGIITVSAPARVQRARVLRRPGMTEARFLAIRAAQVPDRQKRARSDFIIETGRGKRVTLRAVRRLAACLSVHGVRYCRQCVKSSSTRKRRA</sequence>
<feature type="binding site" evidence="4">
    <location>
        <begin position="11"/>
        <end position="16"/>
    </location>
    <ligand>
        <name>ATP</name>
        <dbReference type="ChEBI" id="CHEBI:30616"/>
    </ligand>
</feature>
<dbReference type="EC" id="2.7.1.24" evidence="4 5"/>
<dbReference type="Proteomes" id="UP000722336">
    <property type="component" value="Unassembled WGS sequence"/>
</dbReference>
<comment type="subcellular location">
    <subcellularLocation>
        <location evidence="4">Cytoplasm</location>
    </subcellularLocation>
</comment>
<dbReference type="PANTHER" id="PTHR10695:SF46">
    <property type="entry name" value="BIFUNCTIONAL COENZYME A SYNTHASE-RELATED"/>
    <property type="match status" value="1"/>
</dbReference>
<accession>A0ABS6SD23</accession>
<organism evidence="6 7">
    <name type="scientific">Pacificimonas pallii</name>
    <dbReference type="NCBI Taxonomy" id="2827236"/>
    <lineage>
        <taxon>Bacteria</taxon>
        <taxon>Pseudomonadati</taxon>
        <taxon>Pseudomonadota</taxon>
        <taxon>Alphaproteobacteria</taxon>
        <taxon>Sphingomonadales</taxon>
        <taxon>Sphingosinicellaceae</taxon>
        <taxon>Pacificimonas</taxon>
    </lineage>
</organism>
<dbReference type="PROSITE" id="PS51219">
    <property type="entry name" value="DPCK"/>
    <property type="match status" value="1"/>
</dbReference>
<keyword evidence="1 4" id="KW-0547">Nucleotide-binding</keyword>
<dbReference type="GO" id="GO:0004140">
    <property type="term" value="F:dephospho-CoA kinase activity"/>
    <property type="evidence" value="ECO:0007669"/>
    <property type="project" value="UniProtKB-EC"/>
</dbReference>
<dbReference type="InterPro" id="IPR001977">
    <property type="entry name" value="Depp_CoAkinase"/>
</dbReference>
<name>A0ABS6SD23_9SPHN</name>
<protein>
    <recommendedName>
        <fullName evidence="4 5">Dephospho-CoA kinase</fullName>
        <ecNumber evidence="4 5">2.7.1.24</ecNumber>
    </recommendedName>
    <alternativeName>
        <fullName evidence="4">Dephosphocoenzyme A kinase</fullName>
    </alternativeName>
</protein>
<gene>
    <name evidence="4 6" type="primary">coaE</name>
    <name evidence="6" type="ORF">KCG44_03015</name>
</gene>
<keyword evidence="2 4" id="KW-0067">ATP-binding</keyword>